<feature type="region of interest" description="Disordered" evidence="1">
    <location>
        <begin position="85"/>
        <end position="110"/>
    </location>
</feature>
<proteinExistence type="predicted"/>
<organism evidence="2 3">
    <name type="scientific">Fukomys damarensis</name>
    <name type="common">Damaraland mole rat</name>
    <name type="synonym">Cryptomys damarensis</name>
    <dbReference type="NCBI Taxonomy" id="885580"/>
    <lineage>
        <taxon>Eukaryota</taxon>
        <taxon>Metazoa</taxon>
        <taxon>Chordata</taxon>
        <taxon>Craniata</taxon>
        <taxon>Vertebrata</taxon>
        <taxon>Euteleostomi</taxon>
        <taxon>Mammalia</taxon>
        <taxon>Eutheria</taxon>
        <taxon>Euarchontoglires</taxon>
        <taxon>Glires</taxon>
        <taxon>Rodentia</taxon>
        <taxon>Hystricomorpha</taxon>
        <taxon>Bathyergidae</taxon>
        <taxon>Fukomys</taxon>
    </lineage>
</organism>
<evidence type="ECO:0000313" key="2">
    <source>
        <dbReference type="EMBL" id="KFO29658.1"/>
    </source>
</evidence>
<dbReference type="Proteomes" id="UP000028990">
    <property type="component" value="Unassembled WGS sequence"/>
</dbReference>
<gene>
    <name evidence="2" type="ORF">H920_08942</name>
</gene>
<evidence type="ECO:0000256" key="1">
    <source>
        <dbReference type="SAM" id="MobiDB-lite"/>
    </source>
</evidence>
<sequence length="110" mass="12589">MHSTNRWSRDDLQIGHHSWHVESGPTVKVKIMTETRQGPRMCCTMQPAVEDAMLRLHFSGINITPTRWRWKAEALVYTLDTKLGKSSSDLSANQDDFPWAQKPDVPPGSW</sequence>
<dbReference type="AlphaFoldDB" id="A0A091DGN6"/>
<protein>
    <submittedName>
        <fullName evidence="2">Uncharacterized protein</fullName>
    </submittedName>
</protein>
<dbReference type="EMBL" id="KN122570">
    <property type="protein sequence ID" value="KFO29658.1"/>
    <property type="molecule type" value="Genomic_DNA"/>
</dbReference>
<name>A0A091DGN6_FUKDA</name>
<reference evidence="2 3" key="1">
    <citation type="submission" date="2013-11" db="EMBL/GenBank/DDBJ databases">
        <title>The Damaraland mole rat (Fukomys damarensis) genome and evolution of African mole rats.</title>
        <authorList>
            <person name="Gladyshev V.N."/>
            <person name="Fang X."/>
        </authorList>
    </citation>
    <scope>NUCLEOTIDE SEQUENCE [LARGE SCALE GENOMIC DNA]</scope>
    <source>
        <tissue evidence="2">Liver</tissue>
    </source>
</reference>
<feature type="compositionally biased region" description="Polar residues" evidence="1">
    <location>
        <begin position="85"/>
        <end position="94"/>
    </location>
</feature>
<keyword evidence="3" id="KW-1185">Reference proteome</keyword>
<accession>A0A091DGN6</accession>
<evidence type="ECO:0000313" key="3">
    <source>
        <dbReference type="Proteomes" id="UP000028990"/>
    </source>
</evidence>